<dbReference type="EMBL" id="MPUK01000004">
    <property type="protein sequence ID" value="ONH67708.1"/>
    <property type="molecule type" value="Genomic_DNA"/>
</dbReference>
<feature type="transmembrane region" description="Helical" evidence="1">
    <location>
        <begin position="198"/>
        <end position="220"/>
    </location>
</feature>
<evidence type="ECO:0000256" key="1">
    <source>
        <dbReference type="SAM" id="Phobius"/>
    </source>
</evidence>
<evidence type="ECO:0000313" key="3">
    <source>
        <dbReference type="EMBL" id="ONH67708.1"/>
    </source>
</evidence>
<keyword evidence="1" id="KW-0812">Transmembrane</keyword>
<accession>A0A1V2L738</accession>
<evidence type="ECO:0000256" key="2">
    <source>
        <dbReference type="SAM" id="SignalP"/>
    </source>
</evidence>
<evidence type="ECO:0000313" key="4">
    <source>
        <dbReference type="Proteomes" id="UP000189513"/>
    </source>
</evidence>
<reference evidence="4" key="1">
    <citation type="journal article" date="2017" name="Genome Announc.">
        <title>Genome sequences of Cyberlindnera fabianii 65, Pichia kudriavzevii 129, and Saccharomyces cerevisiae 131 isolated from fermented masau fruits in Zimbabwe.</title>
        <authorList>
            <person name="van Rijswijck I.M.H."/>
            <person name="Derks M.F.L."/>
            <person name="Abee T."/>
            <person name="de Ridder D."/>
            <person name="Smid E.J."/>
        </authorList>
    </citation>
    <scope>NUCLEOTIDE SEQUENCE [LARGE SCALE GENOMIC DNA]</scope>
    <source>
        <strain evidence="4">65</strain>
    </source>
</reference>
<feature type="signal peptide" evidence="2">
    <location>
        <begin position="1"/>
        <end position="18"/>
    </location>
</feature>
<proteinExistence type="predicted"/>
<keyword evidence="2" id="KW-0732">Signal</keyword>
<comment type="caution">
    <text evidence="3">The sequence shown here is derived from an EMBL/GenBank/DDBJ whole genome shotgun (WGS) entry which is preliminary data.</text>
</comment>
<protein>
    <submittedName>
        <fullName evidence="3">Uncharacterized protein</fullName>
    </submittedName>
</protein>
<keyword evidence="4" id="KW-1185">Reference proteome</keyword>
<organism evidence="3 4">
    <name type="scientific">Cyberlindnera fabianii</name>
    <name type="common">Yeast</name>
    <name type="synonym">Hansenula fabianii</name>
    <dbReference type="NCBI Taxonomy" id="36022"/>
    <lineage>
        <taxon>Eukaryota</taxon>
        <taxon>Fungi</taxon>
        <taxon>Dikarya</taxon>
        <taxon>Ascomycota</taxon>
        <taxon>Saccharomycotina</taxon>
        <taxon>Saccharomycetes</taxon>
        <taxon>Phaffomycetales</taxon>
        <taxon>Phaffomycetaceae</taxon>
        <taxon>Cyberlindnera</taxon>
    </lineage>
</organism>
<dbReference type="Proteomes" id="UP000189513">
    <property type="component" value="Unassembled WGS sequence"/>
</dbReference>
<keyword evidence="1" id="KW-0472">Membrane</keyword>
<feature type="chain" id="PRO_5013138386" evidence="2">
    <location>
        <begin position="19"/>
        <end position="230"/>
    </location>
</feature>
<gene>
    <name evidence="3" type="ORF">BON22_2439</name>
</gene>
<sequence>MKFSSIFAACALATSVFASPIAVAKPEDVAVAKPENISIVEPQVITLPKDVSVRSLRTVSKSLNFSPLTTIANLFGLHEVVVFVTDVTKVIKIVEDLAASAASGDVAAVHADLIQIVEGFFKGILSALHISDLGNTNYVTQANDGLSALLDTTKHYLDDYLNTSSQVDPSVTLIAKSLEHLFNSIIASLQAILHSKHVVAVVSVLLNVVPSIITVISFSLKVARKFTIGF</sequence>
<dbReference type="VEuPathDB" id="FungiDB:BON22_2439"/>
<keyword evidence="1" id="KW-1133">Transmembrane helix</keyword>
<name>A0A1V2L738_CYBFA</name>
<dbReference type="AlphaFoldDB" id="A0A1V2L738"/>